<gene>
    <name evidence="2" type="ORF">Sste5346_005372</name>
</gene>
<evidence type="ECO:0000313" key="3">
    <source>
        <dbReference type="Proteomes" id="UP001583186"/>
    </source>
</evidence>
<reference evidence="2 3" key="1">
    <citation type="journal article" date="2024" name="IMA Fungus">
        <title>IMA Genome - F19 : A genome assembly and annotation guide to empower mycologists, including annotated draft genome sequences of Ceratocystis pirilliformis, Diaporthe australafricana, Fusarium ophioides, Paecilomyces lecythidis, and Sporothrix stenoceras.</title>
        <authorList>
            <person name="Aylward J."/>
            <person name="Wilson A.M."/>
            <person name="Visagie C.M."/>
            <person name="Spraker J."/>
            <person name="Barnes I."/>
            <person name="Buitendag C."/>
            <person name="Ceriani C."/>
            <person name="Del Mar Angel L."/>
            <person name="du Plessis D."/>
            <person name="Fuchs T."/>
            <person name="Gasser K."/>
            <person name="Kramer D."/>
            <person name="Li W."/>
            <person name="Munsamy K."/>
            <person name="Piso A."/>
            <person name="Price J.L."/>
            <person name="Sonnekus B."/>
            <person name="Thomas C."/>
            <person name="van der Nest A."/>
            <person name="van Dijk A."/>
            <person name="van Heerden A."/>
            <person name="van Vuuren N."/>
            <person name="Yilmaz N."/>
            <person name="Duong T.A."/>
            <person name="van der Merwe N.A."/>
            <person name="Wingfield M.J."/>
            <person name="Wingfield B.D."/>
        </authorList>
    </citation>
    <scope>NUCLEOTIDE SEQUENCE [LARGE SCALE GENOMIC DNA]</scope>
    <source>
        <strain evidence="2 3">CMW 5346</strain>
    </source>
</reference>
<organism evidence="2 3">
    <name type="scientific">Sporothrix stenoceras</name>
    <dbReference type="NCBI Taxonomy" id="5173"/>
    <lineage>
        <taxon>Eukaryota</taxon>
        <taxon>Fungi</taxon>
        <taxon>Dikarya</taxon>
        <taxon>Ascomycota</taxon>
        <taxon>Pezizomycotina</taxon>
        <taxon>Sordariomycetes</taxon>
        <taxon>Sordariomycetidae</taxon>
        <taxon>Ophiostomatales</taxon>
        <taxon>Ophiostomataceae</taxon>
        <taxon>Sporothrix</taxon>
    </lineage>
</organism>
<proteinExistence type="predicted"/>
<feature type="region of interest" description="Disordered" evidence="1">
    <location>
        <begin position="249"/>
        <end position="442"/>
    </location>
</feature>
<keyword evidence="3" id="KW-1185">Reference proteome</keyword>
<feature type="compositionally biased region" description="Low complexity" evidence="1">
    <location>
        <begin position="254"/>
        <end position="269"/>
    </location>
</feature>
<name>A0ABR3Z4S1_9PEZI</name>
<feature type="compositionally biased region" description="Low complexity" evidence="1">
    <location>
        <begin position="393"/>
        <end position="404"/>
    </location>
</feature>
<evidence type="ECO:0000313" key="2">
    <source>
        <dbReference type="EMBL" id="KAL1895227.1"/>
    </source>
</evidence>
<sequence>MSAFKQNQQPVLYSREWSHPKAGTDLWIPPPHHDSPALVRNGGRQLDGVRRSKSPAAKAALNRLMMEAHAAIGERYTLEKYFENDFQGQAKDITTDYAKVVNAFLHLPFKMRYGVAGLHVHLCRLVVARCCCEGRFKKAKELANAARLAHSPPNFEQIVDVPWMDSCPEFDRLEKQLRLPNGHPDMSDKADMARLRVKLEYFYKLMGLKMPSLEPQKNSKEEKPKAPIAVPRPSVKVTKETKARVQHVAKTNVTPTLKPSPKPMLKSKPAPLPKPVETPKPVEQPKVKPAKPSIDSEAKAVVKELQALQTGAGATPAHKISLKRLFDDDNDVEINKSSKKLKKNGEEDKGDKKEEKNDDKKNEADGAKLGASDSEDDDDWIRIVNRPRVPTNSQSTSTSRASSRGFEAHGERITRERIKRKEQREQQNILHQFSKKNSKDHC</sequence>
<evidence type="ECO:0000256" key="1">
    <source>
        <dbReference type="SAM" id="MobiDB-lite"/>
    </source>
</evidence>
<dbReference type="Proteomes" id="UP001583186">
    <property type="component" value="Unassembled WGS sequence"/>
</dbReference>
<dbReference type="EMBL" id="JAWCUI010000028">
    <property type="protein sequence ID" value="KAL1895227.1"/>
    <property type="molecule type" value="Genomic_DNA"/>
</dbReference>
<feature type="compositionally biased region" description="Basic and acidic residues" evidence="1">
    <location>
        <begin position="343"/>
        <end position="366"/>
    </location>
</feature>
<feature type="compositionally biased region" description="Basic and acidic residues" evidence="1">
    <location>
        <begin position="406"/>
        <end position="416"/>
    </location>
</feature>
<protein>
    <submittedName>
        <fullName evidence="2">Uncharacterized protein</fullName>
    </submittedName>
</protein>
<accession>A0ABR3Z4S1</accession>
<comment type="caution">
    <text evidence="2">The sequence shown here is derived from an EMBL/GenBank/DDBJ whole genome shotgun (WGS) entry which is preliminary data.</text>
</comment>